<protein>
    <submittedName>
        <fullName evidence="1">Uncharacterized protein</fullName>
    </submittedName>
</protein>
<evidence type="ECO:0000313" key="1">
    <source>
        <dbReference type="EMBL" id="WOD14449.1"/>
    </source>
</evidence>
<organism evidence="1 2">
    <name type="scientific">Paraburkholderia kirstenboschensis</name>
    <dbReference type="NCBI Taxonomy" id="1245436"/>
    <lineage>
        <taxon>Bacteria</taxon>
        <taxon>Pseudomonadati</taxon>
        <taxon>Pseudomonadota</taxon>
        <taxon>Betaproteobacteria</taxon>
        <taxon>Burkholderiales</taxon>
        <taxon>Burkholderiaceae</taxon>
        <taxon>Paraburkholderia</taxon>
    </lineage>
</organism>
<dbReference type="EMBL" id="CP136511">
    <property type="protein sequence ID" value="WOD14449.1"/>
    <property type="molecule type" value="Genomic_DNA"/>
</dbReference>
<reference evidence="1 2" key="1">
    <citation type="submission" date="2023-10" db="EMBL/GenBank/DDBJ databases">
        <title>Surface-active antibiotics is a multifunctional adaptation for post-fire microbes.</title>
        <authorList>
            <person name="Liu M.D."/>
            <person name="Du Y."/>
            <person name="Koupaei S.K."/>
            <person name="Kim N.R."/>
            <person name="Zhang W."/>
            <person name="Traxler M.F."/>
        </authorList>
    </citation>
    <scope>NUCLEOTIDE SEQUENCE [LARGE SCALE GENOMIC DNA]</scope>
    <source>
        <strain evidence="1 2">F3</strain>
    </source>
</reference>
<dbReference type="RefSeq" id="WP_317016339.1">
    <property type="nucleotide sequence ID" value="NZ_CP136511.1"/>
</dbReference>
<dbReference type="Proteomes" id="UP001302652">
    <property type="component" value="Chromosome 3"/>
</dbReference>
<evidence type="ECO:0000313" key="2">
    <source>
        <dbReference type="Proteomes" id="UP001302652"/>
    </source>
</evidence>
<accession>A0ABZ0EB64</accession>
<proteinExistence type="predicted"/>
<sequence>MFDLLVKLFNMIMGLWDKLPESAKEAIIKAAVDTFEAIFRAYFKSQKGGEANA</sequence>
<gene>
    <name evidence="1" type="ORF">RW095_02965</name>
</gene>
<keyword evidence="2" id="KW-1185">Reference proteome</keyword>
<name>A0ABZ0EB64_9BURK</name>